<dbReference type="AlphaFoldDB" id="A0A061FKG2"/>
<dbReference type="Pfam" id="PF14223">
    <property type="entry name" value="Retrotran_gag_2"/>
    <property type="match status" value="1"/>
</dbReference>
<evidence type="ECO:0000313" key="2">
    <source>
        <dbReference type="EMBL" id="EOY17398.1"/>
    </source>
</evidence>
<dbReference type="EMBL" id="CM001886">
    <property type="protein sequence ID" value="EOY17398.1"/>
    <property type="molecule type" value="Genomic_DNA"/>
</dbReference>
<dbReference type="HOGENOM" id="CLU_021137_6_0_1"/>
<evidence type="ECO:0008006" key="4">
    <source>
        <dbReference type="Google" id="ProtNLM"/>
    </source>
</evidence>
<organism evidence="2 3">
    <name type="scientific">Theobroma cacao</name>
    <name type="common">Cacao</name>
    <name type="synonym">Cocoa</name>
    <dbReference type="NCBI Taxonomy" id="3641"/>
    <lineage>
        <taxon>Eukaryota</taxon>
        <taxon>Viridiplantae</taxon>
        <taxon>Streptophyta</taxon>
        <taxon>Embryophyta</taxon>
        <taxon>Tracheophyta</taxon>
        <taxon>Spermatophyta</taxon>
        <taxon>Magnoliopsida</taxon>
        <taxon>eudicotyledons</taxon>
        <taxon>Gunneridae</taxon>
        <taxon>Pentapetalae</taxon>
        <taxon>rosids</taxon>
        <taxon>malvids</taxon>
        <taxon>Malvales</taxon>
        <taxon>Malvaceae</taxon>
        <taxon>Byttnerioideae</taxon>
        <taxon>Theobroma</taxon>
    </lineage>
</organism>
<protein>
    <recommendedName>
        <fullName evidence="4">UBN2 domain-containing protein</fullName>
    </recommendedName>
</protein>
<proteinExistence type="predicted"/>
<keyword evidence="3" id="KW-1185">Reference proteome</keyword>
<dbReference type="Gramene" id="EOY17398">
    <property type="protein sequence ID" value="EOY17398"/>
    <property type="gene ID" value="TCM_036560"/>
</dbReference>
<sequence length="207" mass="24011">MIPNPKAEWTEAETKKVQTNFKAINTLHYALTPTKFNKVSSCTTAKQVWDKLRIIHEGTSQVKESKIAFLTHNYEMFKMEPGEDITSMLDRFTNITNKLSQLGKPIPEHEIIKRLLRSLRKIWKPKLTAIREAKDLNVITLDDICGFLLTHELELKEEEEKDKREAKEKKKNIALKVSILEEELDNLSCDVDEELAMVARKFKKLMG</sequence>
<dbReference type="PANTHER" id="PTHR34676">
    <property type="entry name" value="DUF4219 DOMAIN-CONTAINING PROTEIN-RELATED"/>
    <property type="match status" value="1"/>
</dbReference>
<name>A0A061FKG2_THECC</name>
<accession>A0A061FKG2</accession>
<dbReference type="Proteomes" id="UP000026915">
    <property type="component" value="Chromosome 8"/>
</dbReference>
<feature type="coiled-coil region" evidence="1">
    <location>
        <begin position="149"/>
        <end position="197"/>
    </location>
</feature>
<keyword evidence="1" id="KW-0175">Coiled coil</keyword>
<dbReference type="OMA" id="IHLRTHE"/>
<evidence type="ECO:0000256" key="1">
    <source>
        <dbReference type="SAM" id="Coils"/>
    </source>
</evidence>
<reference evidence="2 3" key="1">
    <citation type="journal article" date="2013" name="Genome Biol.">
        <title>The genome sequence of the most widely cultivated cacao type and its use to identify candidate genes regulating pod color.</title>
        <authorList>
            <person name="Motamayor J.C."/>
            <person name="Mockaitis K."/>
            <person name="Schmutz J."/>
            <person name="Haiminen N."/>
            <person name="Iii D.L."/>
            <person name="Cornejo O."/>
            <person name="Findley S.D."/>
            <person name="Zheng P."/>
            <person name="Utro F."/>
            <person name="Royaert S."/>
            <person name="Saski C."/>
            <person name="Jenkins J."/>
            <person name="Podicheti R."/>
            <person name="Zhao M."/>
            <person name="Scheffler B.E."/>
            <person name="Stack J.C."/>
            <person name="Feltus F.A."/>
            <person name="Mustiga G.M."/>
            <person name="Amores F."/>
            <person name="Phillips W."/>
            <person name="Marelli J.P."/>
            <person name="May G.D."/>
            <person name="Shapiro H."/>
            <person name="Ma J."/>
            <person name="Bustamante C.D."/>
            <person name="Schnell R.J."/>
            <person name="Main D."/>
            <person name="Gilbert D."/>
            <person name="Parida L."/>
            <person name="Kuhn D.N."/>
        </authorList>
    </citation>
    <scope>NUCLEOTIDE SEQUENCE [LARGE SCALE GENOMIC DNA]</scope>
    <source>
        <strain evidence="3">cv. Matina 1-6</strain>
    </source>
</reference>
<dbReference type="PANTHER" id="PTHR34676:SF27">
    <property type="entry name" value="ASPARTYL-TRNA SYNTHETASE"/>
    <property type="match status" value="1"/>
</dbReference>
<dbReference type="InParanoid" id="A0A061FKG2"/>
<evidence type="ECO:0000313" key="3">
    <source>
        <dbReference type="Proteomes" id="UP000026915"/>
    </source>
</evidence>
<dbReference type="eggNOG" id="KOG0017">
    <property type="taxonomic scope" value="Eukaryota"/>
</dbReference>
<gene>
    <name evidence="2" type="ORF">TCM_036560</name>
</gene>